<sequence>MTRTHPARLLLLLSVFLWKSCSCVFALSTHRRLACSRPSSPRAAAAYRNHLDDESLDIGSYIATCIPGLSDALSDELRTLGCQDVERSASSAVRFNANTQTALKALLWTRTSHKVMEFLCESPPTLKSREDLHRFILDAVPVKELLGDGRGGLLTLSVGVILNNPSKIPKDINHSHYSALTVKNALCDAVRELRDDRPNVDLDDPDVPLTAVLLGTDSGARVSLYRQLHNGSLHKRGYRSGAIHKAAMKESLAAGLLLTAGWDQKCRDARREDDAVVLLDPMAGSGSLLLEGAMMAVDLAPGLMRIKCGLPGHSMPPVVRWKHDGDMRVVDEWKALLLDATSRAKSGLRWMQSTDTVEILGNDIHDGALNLFENALDAAGLRRLVQLEEGDCSDWKPKPKREGTPFIVVSNPPWGVRLTEDMSESWESMRIFLRECCPSGTEAWVLSGNAEATKHLGLRRSQSLALKTGDQDLRWLQYILRDRSEILAEIEEKKSRRKDLNPYASKPAKRIQDTGRKNSSVPSKAKENFKQAERRRQAAIGNEWMID</sequence>
<dbReference type="RefSeq" id="XP_002186440.1">
    <property type="nucleotide sequence ID" value="XM_002186404.1"/>
</dbReference>
<keyword evidence="3" id="KW-0694">RNA-binding</keyword>
<dbReference type="EMBL" id="CP001142">
    <property type="protein sequence ID" value="ACI65910.1"/>
    <property type="molecule type" value="Genomic_DNA"/>
</dbReference>
<dbReference type="STRING" id="556484.B5Y5B8"/>
<dbReference type="PANTHER" id="PTHR47313:SF1">
    <property type="entry name" value="RIBOSOMAL RNA LARGE SUBUNIT METHYLTRANSFERASE K_L"/>
    <property type="match status" value="1"/>
</dbReference>
<feature type="signal peptide" evidence="5">
    <location>
        <begin position="1"/>
        <end position="23"/>
    </location>
</feature>
<keyword evidence="5" id="KW-0732">Signal</keyword>
<keyword evidence="1" id="KW-0489">Methyltransferase</keyword>
<dbReference type="GO" id="GO:0043527">
    <property type="term" value="C:tRNA methyltransferase complex"/>
    <property type="evidence" value="ECO:0007669"/>
    <property type="project" value="UniProtKB-ARBA"/>
</dbReference>
<dbReference type="Pfam" id="PF02926">
    <property type="entry name" value="THUMP"/>
    <property type="match status" value="1"/>
</dbReference>
<dbReference type="Pfam" id="PF22020">
    <property type="entry name" value="RlmL_1st"/>
    <property type="match status" value="1"/>
</dbReference>
<evidence type="ECO:0000256" key="5">
    <source>
        <dbReference type="SAM" id="SignalP"/>
    </source>
</evidence>
<dbReference type="OrthoDB" id="416496at2759"/>
<evidence type="ECO:0000256" key="4">
    <source>
        <dbReference type="SAM" id="MobiDB-lite"/>
    </source>
</evidence>
<evidence type="ECO:0000256" key="2">
    <source>
        <dbReference type="ARBA" id="ARBA00022679"/>
    </source>
</evidence>
<evidence type="ECO:0000256" key="1">
    <source>
        <dbReference type="ARBA" id="ARBA00022603"/>
    </source>
</evidence>
<evidence type="ECO:0000313" key="7">
    <source>
        <dbReference type="EMBL" id="ACI65910.1"/>
    </source>
</evidence>
<dbReference type="InterPro" id="IPR054170">
    <property type="entry name" value="RlmL_1st"/>
</dbReference>
<dbReference type="InterPro" id="IPR004114">
    <property type="entry name" value="THUMP_dom"/>
</dbReference>
<dbReference type="InterPro" id="IPR000241">
    <property type="entry name" value="RlmKL-like_Mtase"/>
</dbReference>
<dbReference type="GO" id="GO:0003723">
    <property type="term" value="F:RNA binding"/>
    <property type="evidence" value="ECO:0007669"/>
    <property type="project" value="UniProtKB-UniRule"/>
</dbReference>
<dbReference type="Gene3D" id="3.30.2130.30">
    <property type="match status" value="1"/>
</dbReference>
<protein>
    <recommendedName>
        <fullName evidence="6">THUMP domain-containing protein</fullName>
    </recommendedName>
</protein>
<reference evidence="7 8" key="1">
    <citation type="journal article" date="2008" name="Nature">
        <title>The Phaeodactylum genome reveals the evolutionary history of diatom genomes.</title>
        <authorList>
            <person name="Bowler C."/>
            <person name="Allen A.E."/>
            <person name="Badger J.H."/>
            <person name="Grimwood J."/>
            <person name="Jabbari K."/>
            <person name="Kuo A."/>
            <person name="Maheswari U."/>
            <person name="Martens C."/>
            <person name="Maumus F."/>
            <person name="Otillar R.P."/>
            <person name="Rayko E."/>
            <person name="Salamov A."/>
            <person name="Vandepoele K."/>
            <person name="Beszteri B."/>
            <person name="Gruber A."/>
            <person name="Heijde M."/>
            <person name="Katinka M."/>
            <person name="Mock T."/>
            <person name="Valentin K."/>
            <person name="Verret F."/>
            <person name="Berges J.A."/>
            <person name="Brownlee C."/>
            <person name="Cadoret J.P."/>
            <person name="Chiovitti A."/>
            <person name="Choi C.J."/>
            <person name="Coesel S."/>
            <person name="De Martino A."/>
            <person name="Detter J.C."/>
            <person name="Durkin C."/>
            <person name="Falciatore A."/>
            <person name="Fournet J."/>
            <person name="Haruta M."/>
            <person name="Huysman M.J."/>
            <person name="Jenkins B.D."/>
            <person name="Jiroutova K."/>
            <person name="Jorgensen R.E."/>
            <person name="Joubert Y."/>
            <person name="Kaplan A."/>
            <person name="Kroger N."/>
            <person name="Kroth P.G."/>
            <person name="La Roche J."/>
            <person name="Lindquist E."/>
            <person name="Lommer M."/>
            <person name="Martin-Jezequel V."/>
            <person name="Lopez P.J."/>
            <person name="Lucas S."/>
            <person name="Mangogna M."/>
            <person name="McGinnis K."/>
            <person name="Medlin L.K."/>
            <person name="Montsant A."/>
            <person name="Oudot-Le Secq M.P."/>
            <person name="Napoli C."/>
            <person name="Obornik M."/>
            <person name="Parker M.S."/>
            <person name="Petit J.L."/>
            <person name="Porcel B.M."/>
            <person name="Poulsen N."/>
            <person name="Robison M."/>
            <person name="Rychlewski L."/>
            <person name="Rynearson T.A."/>
            <person name="Schmutz J."/>
            <person name="Shapiro H."/>
            <person name="Siaut M."/>
            <person name="Stanley M."/>
            <person name="Sussman M.R."/>
            <person name="Taylor A.R."/>
            <person name="Vardi A."/>
            <person name="von Dassow P."/>
            <person name="Vyverman W."/>
            <person name="Willis A."/>
            <person name="Wyrwicz L.S."/>
            <person name="Rokhsar D.S."/>
            <person name="Weissenbach J."/>
            <person name="Armbrust E.V."/>
            <person name="Green B.R."/>
            <person name="Van de Peer Y."/>
            <person name="Grigoriev I.V."/>
        </authorList>
    </citation>
    <scope>NUCLEOTIDE SEQUENCE [LARGE SCALE GENOMIC DNA]</scope>
    <source>
        <strain evidence="7 8">CCAP 1055/1</strain>
    </source>
</reference>
<feature type="region of interest" description="Disordered" evidence="4">
    <location>
        <begin position="497"/>
        <end position="535"/>
    </location>
</feature>
<feature type="domain" description="THUMP" evidence="6">
    <location>
        <begin position="101"/>
        <end position="226"/>
    </location>
</feature>
<feature type="compositionally biased region" description="Basic and acidic residues" evidence="4">
    <location>
        <begin position="524"/>
        <end position="535"/>
    </location>
</feature>
<dbReference type="PANTHER" id="PTHR47313">
    <property type="entry name" value="RIBOSOMAL RNA LARGE SUBUNIT METHYLTRANSFERASE K/L"/>
    <property type="match status" value="1"/>
</dbReference>
<name>B5Y5B8_PHATC</name>
<dbReference type="eggNOG" id="ENOG502QTIB">
    <property type="taxonomic scope" value="Eukaryota"/>
</dbReference>
<evidence type="ECO:0000256" key="3">
    <source>
        <dbReference type="PROSITE-ProRule" id="PRU00529"/>
    </source>
</evidence>
<dbReference type="AlphaFoldDB" id="B5Y5B8"/>
<dbReference type="Pfam" id="PF01170">
    <property type="entry name" value="UPF0020"/>
    <property type="match status" value="1"/>
</dbReference>
<dbReference type="GO" id="GO:0032259">
    <property type="term" value="P:methylation"/>
    <property type="evidence" value="ECO:0007669"/>
    <property type="project" value="UniProtKB-KW"/>
</dbReference>
<dbReference type="OMA" id="YFATCIP"/>
<dbReference type="Proteomes" id="UP000000759">
    <property type="component" value="Chromosome 3"/>
</dbReference>
<dbReference type="PaxDb" id="2850-Phatr44096"/>
<dbReference type="CDD" id="cd11715">
    <property type="entry name" value="THUMP_AdoMetMT"/>
    <property type="match status" value="1"/>
</dbReference>
<dbReference type="GeneID" id="7204030"/>
<evidence type="ECO:0000259" key="6">
    <source>
        <dbReference type="PROSITE" id="PS51165"/>
    </source>
</evidence>
<organism evidence="7 8">
    <name type="scientific">Phaeodactylum tricornutum (strain CCAP 1055/1)</name>
    <dbReference type="NCBI Taxonomy" id="556484"/>
    <lineage>
        <taxon>Eukaryota</taxon>
        <taxon>Sar</taxon>
        <taxon>Stramenopiles</taxon>
        <taxon>Ochrophyta</taxon>
        <taxon>Bacillariophyta</taxon>
        <taxon>Bacillariophyceae</taxon>
        <taxon>Bacillariophycidae</taxon>
        <taxon>Naviculales</taxon>
        <taxon>Phaeodactylaceae</taxon>
        <taxon>Phaeodactylum</taxon>
    </lineage>
</organism>
<dbReference type="Gene3D" id="3.40.50.150">
    <property type="entry name" value="Vaccinia Virus protein VP39"/>
    <property type="match status" value="1"/>
</dbReference>
<dbReference type="HOGENOM" id="CLU_498287_0_0_1"/>
<dbReference type="InterPro" id="IPR029063">
    <property type="entry name" value="SAM-dependent_MTases_sf"/>
</dbReference>
<dbReference type="InParanoid" id="B5Y5B8"/>
<dbReference type="GO" id="GO:0008173">
    <property type="term" value="F:RNA methyltransferase activity"/>
    <property type="evidence" value="ECO:0007669"/>
    <property type="project" value="UniProtKB-ARBA"/>
</dbReference>
<reference evidence="8" key="2">
    <citation type="submission" date="2008-08" db="EMBL/GenBank/DDBJ databases">
        <authorList>
            <consortium name="Diatom Consortium"/>
            <person name="Grigoriev I."/>
            <person name="Grimwood J."/>
            <person name="Kuo A."/>
            <person name="Otillar R.P."/>
            <person name="Salamov A."/>
            <person name="Detter J.C."/>
            <person name="Lindquist E."/>
            <person name="Shapiro H."/>
            <person name="Lucas S."/>
            <person name="Glavina del Rio T."/>
            <person name="Pitluck S."/>
            <person name="Rokhsar D."/>
            <person name="Bowler C."/>
        </authorList>
    </citation>
    <scope>GENOME REANNOTATION</scope>
    <source>
        <strain evidence="8">CCAP 1055/1</strain>
    </source>
</reference>
<dbReference type="KEGG" id="pti:PHATR_44096"/>
<dbReference type="PROSITE" id="PS51165">
    <property type="entry name" value="THUMP"/>
    <property type="match status" value="1"/>
</dbReference>
<evidence type="ECO:0000313" key="8">
    <source>
        <dbReference type="Proteomes" id="UP000000759"/>
    </source>
</evidence>
<gene>
    <name evidence="7" type="ORF">PHATR_44096</name>
</gene>
<keyword evidence="8" id="KW-1185">Reference proteome</keyword>
<dbReference type="SUPFAM" id="SSF53335">
    <property type="entry name" value="S-adenosyl-L-methionine-dependent methyltransferases"/>
    <property type="match status" value="1"/>
</dbReference>
<keyword evidence="2" id="KW-0808">Transferase</keyword>
<accession>B5Y5B8</accession>
<feature type="chain" id="PRO_5002838398" description="THUMP domain-containing protein" evidence="5">
    <location>
        <begin position="24"/>
        <end position="547"/>
    </location>
</feature>
<proteinExistence type="predicted"/>